<dbReference type="AlphaFoldDB" id="A0A0L9Y694"/>
<feature type="domain" description="N-acetyltransferase" evidence="3">
    <location>
        <begin position="1"/>
        <end position="169"/>
    </location>
</feature>
<dbReference type="Proteomes" id="UP000476820">
    <property type="component" value="Unassembled WGS sequence"/>
</dbReference>
<dbReference type="InterPro" id="IPR000182">
    <property type="entry name" value="GNAT_dom"/>
</dbReference>
<dbReference type="PANTHER" id="PTHR43420">
    <property type="entry name" value="ACETYLTRANSFERASE"/>
    <property type="match status" value="1"/>
</dbReference>
<dbReference type="CDD" id="cd04301">
    <property type="entry name" value="NAT_SF"/>
    <property type="match status" value="1"/>
</dbReference>
<dbReference type="EMBL" id="SWVK01000024">
    <property type="protein sequence ID" value="NFN36477.1"/>
    <property type="molecule type" value="Genomic_DNA"/>
</dbReference>
<evidence type="ECO:0000313" key="4">
    <source>
        <dbReference type="EMBL" id="NFF88857.1"/>
    </source>
</evidence>
<comment type="caution">
    <text evidence="4">The sequence shown here is derived from an EMBL/GenBank/DDBJ whole genome shotgun (WGS) entry which is preliminary data.</text>
</comment>
<evidence type="ECO:0000256" key="2">
    <source>
        <dbReference type="ARBA" id="ARBA00023315"/>
    </source>
</evidence>
<evidence type="ECO:0000259" key="3">
    <source>
        <dbReference type="PROSITE" id="PS51186"/>
    </source>
</evidence>
<dbReference type="PROSITE" id="PS51186">
    <property type="entry name" value="GNAT"/>
    <property type="match status" value="1"/>
</dbReference>
<organism evidence="4 7">
    <name type="scientific">Clostridium botulinum</name>
    <dbReference type="NCBI Taxonomy" id="1491"/>
    <lineage>
        <taxon>Bacteria</taxon>
        <taxon>Bacillati</taxon>
        <taxon>Bacillota</taxon>
        <taxon>Clostridia</taxon>
        <taxon>Eubacteriales</taxon>
        <taxon>Clostridiaceae</taxon>
        <taxon>Clostridium</taxon>
    </lineage>
</organism>
<evidence type="ECO:0000313" key="5">
    <source>
        <dbReference type="EMBL" id="NFN36477.1"/>
    </source>
</evidence>
<dbReference type="EMBL" id="SWOV01000041">
    <property type="protein sequence ID" value="NFF88857.1"/>
    <property type="molecule type" value="Genomic_DNA"/>
</dbReference>
<evidence type="ECO:0000313" key="7">
    <source>
        <dbReference type="Proteomes" id="UP000476820"/>
    </source>
</evidence>
<dbReference type="OrthoDB" id="9796381at2"/>
<gene>
    <name evidence="4" type="ORF">FC774_13435</name>
    <name evidence="5" type="ORF">FDB51_15435</name>
</gene>
<accession>A0A0L9Y694</accession>
<dbReference type="GO" id="GO:0016747">
    <property type="term" value="F:acyltransferase activity, transferring groups other than amino-acyl groups"/>
    <property type="evidence" value="ECO:0007669"/>
    <property type="project" value="InterPro"/>
</dbReference>
<protein>
    <submittedName>
        <fullName evidence="4">GNAT family N-acetyltransferase</fullName>
    </submittedName>
</protein>
<dbReference type="SUPFAM" id="SSF55729">
    <property type="entry name" value="Acyl-CoA N-acyltransferases (Nat)"/>
    <property type="match status" value="1"/>
</dbReference>
<keyword evidence="2" id="KW-0012">Acyltransferase</keyword>
<sequence>MDLRLANTNDLSKLKVVYRDIIDNMNKNNIEIWDEIYPCEFFLNDIEKNSLYVLTDGDDIVAAFVLCESNDGENNLKWKNAKERALYIDRLGVNVNYLRQGIGGIIIKNAIEIAKGKNVKYLRLFVVDINKPAINLYLKNGFKQVDGIYEERIDDNFILREYGFEKEVNFSKG</sequence>
<dbReference type="Pfam" id="PF00583">
    <property type="entry name" value="Acetyltransf_1"/>
    <property type="match status" value="1"/>
</dbReference>
<evidence type="ECO:0000313" key="6">
    <source>
        <dbReference type="Proteomes" id="UP000473681"/>
    </source>
</evidence>
<proteinExistence type="predicted"/>
<keyword evidence="1 4" id="KW-0808">Transferase</keyword>
<name>A0A0L9Y694_CLOBO</name>
<dbReference type="Gene3D" id="3.40.630.30">
    <property type="match status" value="1"/>
</dbReference>
<dbReference type="Proteomes" id="UP000473681">
    <property type="component" value="Unassembled WGS sequence"/>
</dbReference>
<reference evidence="6 7" key="1">
    <citation type="submission" date="2019-04" db="EMBL/GenBank/DDBJ databases">
        <title>Genome sequencing of Clostridium botulinum Groups I-IV and Clostridium butyricum.</title>
        <authorList>
            <person name="Brunt J."/>
            <person name="Van Vliet A.H.M."/>
            <person name="Stringer S.C."/>
            <person name="Carter A.T."/>
            <person name="Peck M.W."/>
        </authorList>
    </citation>
    <scope>NUCLEOTIDE SEQUENCE [LARGE SCALE GENOMIC DNA]</scope>
    <source>
        <strain evidence="4 7">1605</strain>
        <strain evidence="5 6">CB-K-33E</strain>
    </source>
</reference>
<dbReference type="RefSeq" id="WP_053342561.1">
    <property type="nucleotide sequence ID" value="NZ_JACBBZ010000002.1"/>
</dbReference>
<evidence type="ECO:0000256" key="1">
    <source>
        <dbReference type="ARBA" id="ARBA00022679"/>
    </source>
</evidence>
<dbReference type="InterPro" id="IPR016181">
    <property type="entry name" value="Acyl_CoA_acyltransferase"/>
</dbReference>
<dbReference type="InterPro" id="IPR050680">
    <property type="entry name" value="YpeA/RimI_acetyltransf"/>
</dbReference>